<accession>A0A8C4YWY3</accession>
<dbReference type="InterPro" id="IPR004640">
    <property type="entry name" value="HscB"/>
</dbReference>
<dbReference type="GO" id="GO:0001671">
    <property type="term" value="F:ATPase activator activity"/>
    <property type="evidence" value="ECO:0007669"/>
    <property type="project" value="InterPro"/>
</dbReference>
<evidence type="ECO:0000259" key="3">
    <source>
        <dbReference type="PROSITE" id="PS50076"/>
    </source>
</evidence>
<dbReference type="OMA" id="LMFIERF"/>
<reference evidence="4" key="1">
    <citation type="submission" date="2025-08" db="UniProtKB">
        <authorList>
            <consortium name="Ensembl"/>
        </authorList>
    </citation>
    <scope>IDENTIFICATION</scope>
</reference>
<dbReference type="SMART" id="SM00271">
    <property type="entry name" value="DnaJ"/>
    <property type="match status" value="1"/>
</dbReference>
<dbReference type="HAMAP" id="MF_00682">
    <property type="entry name" value="HscB"/>
    <property type="match status" value="1"/>
</dbReference>
<keyword evidence="5" id="KW-1185">Reference proteome</keyword>
<gene>
    <name evidence="4" type="primary">hscb</name>
</gene>
<dbReference type="InterPro" id="IPR001623">
    <property type="entry name" value="DnaJ_domain"/>
</dbReference>
<dbReference type="PANTHER" id="PTHR14021:SF15">
    <property type="entry name" value="IRON-SULFUR CLUSTER CO-CHAPERONE PROTEIN HSCB"/>
    <property type="match status" value="1"/>
</dbReference>
<dbReference type="Gene3D" id="1.10.287.110">
    <property type="entry name" value="DnaJ domain"/>
    <property type="match status" value="1"/>
</dbReference>
<organism evidence="4 5">
    <name type="scientific">Gadus morhua</name>
    <name type="common">Atlantic cod</name>
    <dbReference type="NCBI Taxonomy" id="8049"/>
    <lineage>
        <taxon>Eukaryota</taxon>
        <taxon>Metazoa</taxon>
        <taxon>Chordata</taxon>
        <taxon>Craniata</taxon>
        <taxon>Vertebrata</taxon>
        <taxon>Euteleostomi</taxon>
        <taxon>Actinopterygii</taxon>
        <taxon>Neopterygii</taxon>
        <taxon>Teleostei</taxon>
        <taxon>Neoteleostei</taxon>
        <taxon>Acanthomorphata</taxon>
        <taxon>Zeiogadaria</taxon>
        <taxon>Gadariae</taxon>
        <taxon>Gadiformes</taxon>
        <taxon>Gadoidei</taxon>
        <taxon>Gadidae</taxon>
        <taxon>Gadus</taxon>
    </lineage>
</organism>
<dbReference type="GO" id="GO:0005739">
    <property type="term" value="C:mitochondrion"/>
    <property type="evidence" value="ECO:0007669"/>
    <property type="project" value="UniProtKB-SubCell"/>
</dbReference>
<dbReference type="OrthoDB" id="448954at2759"/>
<dbReference type="GO" id="GO:0051087">
    <property type="term" value="F:protein-folding chaperone binding"/>
    <property type="evidence" value="ECO:0007669"/>
    <property type="project" value="InterPro"/>
</dbReference>
<feature type="domain" description="J" evidence="3">
    <location>
        <begin position="104"/>
        <end position="176"/>
    </location>
</feature>
<dbReference type="SUPFAM" id="SSF46565">
    <property type="entry name" value="Chaperone J-domain"/>
    <property type="match status" value="1"/>
</dbReference>
<dbReference type="InterPro" id="IPR009073">
    <property type="entry name" value="HscB_oligo_C"/>
</dbReference>
<keyword evidence="2" id="KW-0143">Chaperone</keyword>
<proteinExistence type="inferred from homology"/>
<dbReference type="GO" id="GO:0044571">
    <property type="term" value="P:[2Fe-2S] cluster assembly"/>
    <property type="evidence" value="ECO:0007669"/>
    <property type="project" value="InterPro"/>
</dbReference>
<evidence type="ECO:0000256" key="2">
    <source>
        <dbReference type="ARBA" id="ARBA00023186"/>
    </source>
</evidence>
<dbReference type="InterPro" id="IPR036869">
    <property type="entry name" value="J_dom_sf"/>
</dbReference>
<dbReference type="Ensembl" id="ENSGMOT00000001998.2">
    <property type="protein sequence ID" value="ENSGMOP00000001935.2"/>
    <property type="gene ID" value="ENSGMOG00000001836.2"/>
</dbReference>
<dbReference type="Pfam" id="PF07743">
    <property type="entry name" value="HSCB_C"/>
    <property type="match status" value="1"/>
</dbReference>
<comment type="similarity">
    <text evidence="1">Belongs to the HscB family.</text>
</comment>
<reference evidence="4" key="2">
    <citation type="submission" date="2025-09" db="UniProtKB">
        <authorList>
            <consortium name="Ensembl"/>
        </authorList>
    </citation>
    <scope>IDENTIFICATION</scope>
</reference>
<dbReference type="Proteomes" id="UP000694546">
    <property type="component" value="Chromosome 11"/>
</dbReference>
<dbReference type="GO" id="GO:0051259">
    <property type="term" value="P:protein complex oligomerization"/>
    <property type="evidence" value="ECO:0007669"/>
    <property type="project" value="InterPro"/>
</dbReference>
<dbReference type="InterPro" id="IPR036386">
    <property type="entry name" value="HscB_C_sf"/>
</dbReference>
<evidence type="ECO:0000313" key="5">
    <source>
        <dbReference type="Proteomes" id="UP000694546"/>
    </source>
</evidence>
<sequence>MLSLVGARSIRWFRTVLPVRYSVVTGGQTYDTQPTEEALGRHVNSGPPKVGSSFVCRTHVGSFRGYCTAHTKLSCWKCQQTLEDQPTFFCPLCKVVQPADESASHFQILNSPHSFTLDTQKLQKTYLQLQRTLHPDNFSQNTKEEQQHSEDQSALLNKAYRTLLKPLSRGLYMLELEGMALEEGSDSGADPSFLLELMELNEAVEDAQTPEEADRIGRDTKVKLEELTDQIDGALNRGEHEAAKALLIRMKYFATVEEKVKEQLSKLM</sequence>
<evidence type="ECO:0000256" key="1">
    <source>
        <dbReference type="ARBA" id="ARBA00010476"/>
    </source>
</evidence>
<protein>
    <submittedName>
        <fullName evidence="4">HscB mitochondrial iron-sulfur cluster cochaperone</fullName>
    </submittedName>
</protein>
<dbReference type="Gene3D" id="1.20.1280.20">
    <property type="entry name" value="HscB, C-terminal domain"/>
    <property type="match status" value="1"/>
</dbReference>
<dbReference type="AlphaFoldDB" id="A0A8C4YWY3"/>
<name>A0A8C4YWY3_GADMO</name>
<dbReference type="GeneID" id="115554533"/>
<dbReference type="NCBIfam" id="TIGR00714">
    <property type="entry name" value="hscB"/>
    <property type="match status" value="1"/>
</dbReference>
<dbReference type="SUPFAM" id="SSF47144">
    <property type="entry name" value="HSC20 (HSCB), C-terminal oligomerisation domain"/>
    <property type="match status" value="1"/>
</dbReference>
<dbReference type="PROSITE" id="PS50076">
    <property type="entry name" value="DNAJ_2"/>
    <property type="match status" value="1"/>
</dbReference>
<dbReference type="RefSeq" id="XP_030227180.1">
    <property type="nucleotide sequence ID" value="XM_030371320.1"/>
</dbReference>
<evidence type="ECO:0000313" key="4">
    <source>
        <dbReference type="Ensembl" id="ENSGMOP00000001935.2"/>
    </source>
</evidence>
<dbReference type="GeneTree" id="ENSGT00390000008206"/>
<dbReference type="PANTHER" id="PTHR14021">
    <property type="entry name" value="IRON-SULFUR CLUSTER CO-CHAPERONE PROTEIN HSCB"/>
    <property type="match status" value="1"/>
</dbReference>